<accession>A0A6A7B7S0</accession>
<name>A0A6A7B7S0_9PLEO</name>
<keyword evidence="3" id="KW-1185">Reference proteome</keyword>
<evidence type="ECO:0000256" key="1">
    <source>
        <dbReference type="SAM" id="MobiDB-lite"/>
    </source>
</evidence>
<reference evidence="2" key="1">
    <citation type="submission" date="2020-01" db="EMBL/GenBank/DDBJ databases">
        <authorList>
            <consortium name="DOE Joint Genome Institute"/>
            <person name="Haridas S."/>
            <person name="Albert R."/>
            <person name="Binder M."/>
            <person name="Bloem J."/>
            <person name="Labutti K."/>
            <person name="Salamov A."/>
            <person name="Andreopoulos B."/>
            <person name="Baker S.E."/>
            <person name="Barry K."/>
            <person name="Bills G."/>
            <person name="Bluhm B.H."/>
            <person name="Cannon C."/>
            <person name="Castanera R."/>
            <person name="Culley D.E."/>
            <person name="Daum C."/>
            <person name="Ezra D."/>
            <person name="Gonzalez J.B."/>
            <person name="Henrissat B."/>
            <person name="Kuo A."/>
            <person name="Liang C."/>
            <person name="Lipzen A."/>
            <person name="Lutzoni F."/>
            <person name="Magnuson J."/>
            <person name="Mondo S."/>
            <person name="Nolan M."/>
            <person name="Ohm R."/>
            <person name="Pangilinan J."/>
            <person name="Park H.-J."/>
            <person name="Ramirez L."/>
            <person name="Alfaro M."/>
            <person name="Sun H."/>
            <person name="Tritt A."/>
            <person name="Yoshinaga Y."/>
            <person name="Zwiers L.-H."/>
            <person name="Turgeon B.G."/>
            <person name="Goodwin S.B."/>
            <person name="Spatafora J.W."/>
            <person name="Crous P.W."/>
            <person name="Grigoriev I.V."/>
        </authorList>
    </citation>
    <scope>NUCLEOTIDE SEQUENCE</scope>
    <source>
        <strain evidence="2">IPT5</strain>
    </source>
</reference>
<sequence>MLSVVTLREPVRSWAGIWNGGGSPCWRRAGGGASRRRGLFWWPHRRPKCSGGRDVGCACSPRTVGCKRPGQRPATTSTKAHLTSWRSAGAGQESFAAVACRRHLTRMQSRGGEGPRLAVLLSRDAQAGRGRGWQAEMKSPVCPAARFAQPSCKSGAALERRADRKPCPKARPRPAHSTAPAPWSP</sequence>
<evidence type="ECO:0000313" key="2">
    <source>
        <dbReference type="EMBL" id="KAF2851354.1"/>
    </source>
</evidence>
<organism evidence="2 3">
    <name type="scientific">Plenodomus tracheiphilus IPT5</name>
    <dbReference type="NCBI Taxonomy" id="1408161"/>
    <lineage>
        <taxon>Eukaryota</taxon>
        <taxon>Fungi</taxon>
        <taxon>Dikarya</taxon>
        <taxon>Ascomycota</taxon>
        <taxon>Pezizomycotina</taxon>
        <taxon>Dothideomycetes</taxon>
        <taxon>Pleosporomycetidae</taxon>
        <taxon>Pleosporales</taxon>
        <taxon>Pleosporineae</taxon>
        <taxon>Leptosphaeriaceae</taxon>
        <taxon>Plenodomus</taxon>
    </lineage>
</organism>
<feature type="region of interest" description="Disordered" evidence="1">
    <location>
        <begin position="151"/>
        <end position="185"/>
    </location>
</feature>
<proteinExistence type="predicted"/>
<dbReference type="EMBL" id="MU006302">
    <property type="protein sequence ID" value="KAF2851354.1"/>
    <property type="molecule type" value="Genomic_DNA"/>
</dbReference>
<dbReference type="Proteomes" id="UP000799423">
    <property type="component" value="Unassembled WGS sequence"/>
</dbReference>
<evidence type="ECO:0000313" key="3">
    <source>
        <dbReference type="Proteomes" id="UP000799423"/>
    </source>
</evidence>
<protein>
    <submittedName>
        <fullName evidence="2">Uncharacterized protein</fullName>
    </submittedName>
</protein>
<dbReference type="AlphaFoldDB" id="A0A6A7B7S0"/>
<gene>
    <name evidence="2" type="ORF">T440DRAFT_478391</name>
</gene>